<organism evidence="1 2">
    <name type="scientific">Ranatra chinensis</name>
    <dbReference type="NCBI Taxonomy" id="642074"/>
    <lineage>
        <taxon>Eukaryota</taxon>
        <taxon>Metazoa</taxon>
        <taxon>Ecdysozoa</taxon>
        <taxon>Arthropoda</taxon>
        <taxon>Hexapoda</taxon>
        <taxon>Insecta</taxon>
        <taxon>Pterygota</taxon>
        <taxon>Neoptera</taxon>
        <taxon>Paraneoptera</taxon>
        <taxon>Hemiptera</taxon>
        <taxon>Heteroptera</taxon>
        <taxon>Panheteroptera</taxon>
        <taxon>Nepomorpha</taxon>
        <taxon>Nepidae</taxon>
        <taxon>Ranatrinae</taxon>
        <taxon>Ranatra</taxon>
    </lineage>
</organism>
<evidence type="ECO:0000313" key="1">
    <source>
        <dbReference type="EMBL" id="KAL1116177.1"/>
    </source>
</evidence>
<reference evidence="1 2" key="1">
    <citation type="submission" date="2024-07" db="EMBL/GenBank/DDBJ databases">
        <title>Chromosome-level genome assembly of the water stick insect Ranatra chinensis (Heteroptera: Nepidae).</title>
        <authorList>
            <person name="Liu X."/>
        </authorList>
    </citation>
    <scope>NUCLEOTIDE SEQUENCE [LARGE SCALE GENOMIC DNA]</scope>
    <source>
        <strain evidence="1">Cailab_2021Rc</strain>
        <tissue evidence="1">Muscle</tissue>
    </source>
</reference>
<keyword evidence="2" id="KW-1185">Reference proteome</keyword>
<sequence>MFEKSTKREATEIDLKIDACHPPSLIMEEMLNMKYRAAFRALDVEDRGVVASEKVRSFVEAALGSSFDANISEAILSSMGADRSGYVTFQLRKLLHRRSELSLDNKLTIYNVILKPTWTCNIELWGSDRKSNIDRIQTFQSKTLRTILDAPWKRGGVPTFNPHAHTQMMAIANDLLSESAAETPDGAAT</sequence>
<dbReference type="AlphaFoldDB" id="A0ABD0XY42"/>
<evidence type="ECO:0008006" key="3">
    <source>
        <dbReference type="Google" id="ProtNLM"/>
    </source>
</evidence>
<name>A0ABD0XY42_9HEMI</name>
<dbReference type="SUPFAM" id="SSF47473">
    <property type="entry name" value="EF-hand"/>
    <property type="match status" value="1"/>
</dbReference>
<dbReference type="EMBL" id="JBFDAA010000018">
    <property type="protein sequence ID" value="KAL1116177.1"/>
    <property type="molecule type" value="Genomic_DNA"/>
</dbReference>
<comment type="caution">
    <text evidence="1">The sequence shown here is derived from an EMBL/GenBank/DDBJ whole genome shotgun (WGS) entry which is preliminary data.</text>
</comment>
<dbReference type="InterPro" id="IPR011992">
    <property type="entry name" value="EF-hand-dom_pair"/>
</dbReference>
<gene>
    <name evidence="1" type="ORF">AAG570_005672</name>
</gene>
<evidence type="ECO:0000313" key="2">
    <source>
        <dbReference type="Proteomes" id="UP001558652"/>
    </source>
</evidence>
<proteinExistence type="predicted"/>
<protein>
    <recommendedName>
        <fullName evidence="3">EF-hand domain-containing protein</fullName>
    </recommendedName>
</protein>
<accession>A0ABD0XY42</accession>
<dbReference type="Proteomes" id="UP001558652">
    <property type="component" value="Unassembled WGS sequence"/>
</dbReference>